<proteinExistence type="predicted"/>
<keyword evidence="2" id="KW-0012">Acyltransferase</keyword>
<dbReference type="SUPFAM" id="SSF53659">
    <property type="entry name" value="Isocitrate/Isopropylmalate dehydrogenase-like"/>
    <property type="match status" value="1"/>
</dbReference>
<dbReference type="NCBIfam" id="NF008852">
    <property type="entry name" value="PRK11890.1"/>
    <property type="match status" value="1"/>
</dbReference>
<evidence type="ECO:0000256" key="2">
    <source>
        <dbReference type="ARBA" id="ARBA00023315"/>
    </source>
</evidence>
<dbReference type="Pfam" id="PF01575">
    <property type="entry name" value="MaoC_dehydratas"/>
    <property type="match status" value="1"/>
</dbReference>
<dbReference type="RefSeq" id="WP_111387695.1">
    <property type="nucleotide sequence ID" value="NZ_NPEW01000246.1"/>
</dbReference>
<dbReference type="InterPro" id="IPR002505">
    <property type="entry name" value="PTA_PTB"/>
</dbReference>
<dbReference type="InterPro" id="IPR002539">
    <property type="entry name" value="MaoC-like_dom"/>
</dbReference>
<dbReference type="CDD" id="cd03449">
    <property type="entry name" value="R_hydratase"/>
    <property type="match status" value="1"/>
</dbReference>
<evidence type="ECO:0000259" key="4">
    <source>
        <dbReference type="Pfam" id="PF01575"/>
    </source>
</evidence>
<dbReference type="InterPro" id="IPR029069">
    <property type="entry name" value="HotDog_dom_sf"/>
</dbReference>
<dbReference type="NCBIfam" id="NF006045">
    <property type="entry name" value="PRK08190.1"/>
    <property type="match status" value="1"/>
</dbReference>
<feature type="domain" description="MaoC-like" evidence="4">
    <location>
        <begin position="23"/>
        <end position="113"/>
    </location>
</feature>
<organism evidence="5 6">
    <name type="scientific">Rhodoplanes serenus</name>
    <dbReference type="NCBI Taxonomy" id="200615"/>
    <lineage>
        <taxon>Bacteria</taxon>
        <taxon>Pseudomonadati</taxon>
        <taxon>Pseudomonadota</taxon>
        <taxon>Alphaproteobacteria</taxon>
        <taxon>Hyphomicrobiales</taxon>
        <taxon>Nitrobacteraceae</taxon>
        <taxon>Rhodoplanes</taxon>
    </lineage>
</organism>
<sequence length="475" mass="50086">MKGSSVRNTTWDELEVGASAFLERTCTAQDMYLFAHVSGNLNPITLPSGEDAATKGEPVAPSLWVGSLVSAVLGNLLPGPGSVYRAQSFNFVERVRVGSRLRIEVKCIEKREKPLALFETTVREADGHLVVQGIAEVDAPLTTIVTEAHNLPTIILDDHEHFAPLIAAAKRLPPLPTAVLGPDDRHALGGTVLSAEEGLIVPILIGDGGRIRAAAKDLGVDIGRFEMIDVGDDREASKRAVDLVNTGRAAAIMKGNVGAGPMLAAVMKRDGGLRTGRKLSHAFVLDVPTLEQLLFITDCAINIAPDLSTKVDIVQNGIDLARACGIETPRVGVLSAVETVNPNIPSTLDAAALSKMAERGQIKGGIVDGPLAMDNAMDVTAARTKGITSLVAGRAEVLIVPNLESGNMLAKELTFVARAESAGLVVGARVPIILTSRADNDRARLVSCALAQLYIHWSRTGRSACALPDVSRAAE</sequence>
<comment type="caution">
    <text evidence="5">The sequence shown here is derived from an EMBL/GenBank/DDBJ whole genome shotgun (WGS) entry which is preliminary data.</text>
</comment>
<dbReference type="EMBL" id="WNKV01000003">
    <property type="protein sequence ID" value="MTW15636.1"/>
    <property type="molecule type" value="Genomic_DNA"/>
</dbReference>
<evidence type="ECO:0000313" key="6">
    <source>
        <dbReference type="Proteomes" id="UP000438991"/>
    </source>
</evidence>
<dbReference type="Gene3D" id="3.40.718.10">
    <property type="entry name" value="Isopropylmalate Dehydrogenase"/>
    <property type="match status" value="1"/>
</dbReference>
<name>A0A327K045_9BRAD</name>
<protein>
    <submittedName>
        <fullName evidence="5">Bifunctional enoyl-CoA hydratase/phosphate acetyltransferase</fullName>
    </submittedName>
</protein>
<dbReference type="PANTHER" id="PTHR43356">
    <property type="entry name" value="PHOSPHATE ACETYLTRANSFERASE"/>
    <property type="match status" value="1"/>
</dbReference>
<feature type="domain" description="Phosphate acetyl/butaryl transferase" evidence="3">
    <location>
        <begin position="236"/>
        <end position="450"/>
    </location>
</feature>
<evidence type="ECO:0000256" key="1">
    <source>
        <dbReference type="ARBA" id="ARBA00022679"/>
    </source>
</evidence>
<gene>
    <name evidence="5" type="ORF">GJ689_05380</name>
</gene>
<evidence type="ECO:0000313" key="5">
    <source>
        <dbReference type="EMBL" id="MTW15636.1"/>
    </source>
</evidence>
<reference evidence="5 6" key="1">
    <citation type="submission" date="2019-11" db="EMBL/GenBank/DDBJ databases">
        <title>Whole-genome sequence of Rhodoplanes serenus DSM 18633, type strain.</title>
        <authorList>
            <person name="Kyndt J.A."/>
            <person name="Meyer T.E."/>
        </authorList>
    </citation>
    <scope>NUCLEOTIDE SEQUENCE [LARGE SCALE GENOMIC DNA]</scope>
    <source>
        <strain evidence="5 6">DSM 18633</strain>
    </source>
</reference>
<evidence type="ECO:0000259" key="3">
    <source>
        <dbReference type="Pfam" id="PF01515"/>
    </source>
</evidence>
<dbReference type="AlphaFoldDB" id="A0A327K045"/>
<keyword evidence="1" id="KW-0808">Transferase</keyword>
<dbReference type="Pfam" id="PF01515">
    <property type="entry name" value="PTA_PTB"/>
    <property type="match status" value="1"/>
</dbReference>
<accession>A0A327K045</accession>
<dbReference type="PANTHER" id="PTHR43356:SF2">
    <property type="entry name" value="PHOSPHATE ACETYLTRANSFERASE"/>
    <property type="match status" value="1"/>
</dbReference>
<dbReference type="Proteomes" id="UP000438991">
    <property type="component" value="Unassembled WGS sequence"/>
</dbReference>
<dbReference type="SUPFAM" id="SSF54637">
    <property type="entry name" value="Thioesterase/thiol ester dehydrase-isomerase"/>
    <property type="match status" value="1"/>
</dbReference>
<dbReference type="Gene3D" id="3.10.129.10">
    <property type="entry name" value="Hotdog Thioesterase"/>
    <property type="match status" value="1"/>
</dbReference>
<dbReference type="InterPro" id="IPR050500">
    <property type="entry name" value="Phos_Acetyltrans/Butyryltrans"/>
</dbReference>
<dbReference type="GO" id="GO:0016746">
    <property type="term" value="F:acyltransferase activity"/>
    <property type="evidence" value="ECO:0007669"/>
    <property type="project" value="UniProtKB-KW"/>
</dbReference>